<organism evidence="2 3">
    <name type="scientific">Funneliformis geosporum</name>
    <dbReference type="NCBI Taxonomy" id="1117311"/>
    <lineage>
        <taxon>Eukaryota</taxon>
        <taxon>Fungi</taxon>
        <taxon>Fungi incertae sedis</taxon>
        <taxon>Mucoromycota</taxon>
        <taxon>Glomeromycotina</taxon>
        <taxon>Glomeromycetes</taxon>
        <taxon>Glomerales</taxon>
        <taxon>Glomeraceae</taxon>
        <taxon>Funneliformis</taxon>
    </lineage>
</organism>
<feature type="transmembrane region" description="Helical" evidence="1">
    <location>
        <begin position="20"/>
        <end position="42"/>
    </location>
</feature>
<comment type="caution">
    <text evidence="2">The sequence shown here is derived from an EMBL/GenBank/DDBJ whole genome shotgun (WGS) entry which is preliminary data.</text>
</comment>
<evidence type="ECO:0000313" key="3">
    <source>
        <dbReference type="Proteomes" id="UP001153678"/>
    </source>
</evidence>
<protein>
    <submittedName>
        <fullName evidence="2">8152_t:CDS:1</fullName>
    </submittedName>
</protein>
<dbReference type="OrthoDB" id="2333381at2759"/>
<feature type="transmembrane region" description="Helical" evidence="1">
    <location>
        <begin position="62"/>
        <end position="86"/>
    </location>
</feature>
<dbReference type="EMBL" id="CAMKVN010000487">
    <property type="protein sequence ID" value="CAI2168460.1"/>
    <property type="molecule type" value="Genomic_DNA"/>
</dbReference>
<gene>
    <name evidence="2" type="ORF">FWILDA_LOCUS3592</name>
</gene>
<keyword evidence="1" id="KW-0812">Transmembrane</keyword>
<feature type="transmembrane region" description="Helical" evidence="1">
    <location>
        <begin position="98"/>
        <end position="119"/>
    </location>
</feature>
<feature type="transmembrane region" description="Helical" evidence="1">
    <location>
        <begin position="155"/>
        <end position="175"/>
    </location>
</feature>
<proteinExistence type="predicted"/>
<keyword evidence="1" id="KW-0472">Membrane</keyword>
<dbReference type="Proteomes" id="UP001153678">
    <property type="component" value="Unassembled WGS sequence"/>
</dbReference>
<sequence length="193" mass="21599">MSIQHINNCCGCVRLKAGVLILSILWLIEGLLYSVTSILSLISRDYIDFTDMPDSFHHNRSFFILPAVVYVLITIGAVFGLIAVTRVSIQWLPKYSKVAYGIAGAEVVVHVYLIILTIVQKTSIIEECENYIKATNPQFGYACNQGYNYGLTFSIAYAVVVILLSMYFALVVSAYSYKAREETEVVETKEQAE</sequence>
<reference evidence="2" key="1">
    <citation type="submission" date="2022-08" db="EMBL/GenBank/DDBJ databases">
        <authorList>
            <person name="Kallberg Y."/>
            <person name="Tangrot J."/>
            <person name="Rosling A."/>
        </authorList>
    </citation>
    <scope>NUCLEOTIDE SEQUENCE</scope>
    <source>
        <strain evidence="2">Wild A</strain>
    </source>
</reference>
<keyword evidence="1" id="KW-1133">Transmembrane helix</keyword>
<name>A0A9W4WWB6_9GLOM</name>
<evidence type="ECO:0000313" key="2">
    <source>
        <dbReference type="EMBL" id="CAI2168460.1"/>
    </source>
</evidence>
<accession>A0A9W4WWB6</accession>
<dbReference type="AlphaFoldDB" id="A0A9W4WWB6"/>
<evidence type="ECO:0000256" key="1">
    <source>
        <dbReference type="SAM" id="Phobius"/>
    </source>
</evidence>
<keyword evidence="3" id="KW-1185">Reference proteome</keyword>